<dbReference type="RefSeq" id="WP_146790051.1">
    <property type="nucleotide sequence ID" value="NZ_CP042433.1"/>
</dbReference>
<proteinExistence type="predicted"/>
<dbReference type="KEGG" id="fgg:FSB75_17275"/>
<gene>
    <name evidence="1" type="ORF">FSB75_17275</name>
</gene>
<sequence>MMYNQEVKRQSRELLINNAIDALTVNRFDSFLVSKEKLDKITDHFKGLFFKILNSKHFDAMNQLNWLIHGEKTNWYNFYDSMCQSKDASALKVLYLSGPEPLNDIEMFLNKGISLANIWAIESDKNTYQQAVSALIEAELPVKIHRGTLTEFFELTNHQFDIIYYDACTPFISPTSSPFETLKQIFLNNRLTGLSALITNFAEPKTNLNWGETLACWYASATEFQSPPIDFKLGWDEITKSTSLKDYGDYINKHLHEYYDYFLTQFISCFASEIIPIWQVFALSSVQSNFFWQEQELFKLLSTIKSEAPPTETMKDFIAMVQHYKLAVSAYPLLNWTRLSEELLGSNHVVNTFLHSKRKKMALGDALYLGSLLKSFEEGNSGFNTFTREICSPRFRELLIELDFFDRHLHLTCDIPMKNLIVELFFGLYGFPYVANTEQCLSLKYKAKETWMFSNCFIFDQCRYLYDYIPSPDLFKTFFSEIHHQVILRGCIDLIHRKHLELNPNFFKWGFVEGIGEEFGAYHLRQRRNLNEEMNQEGKIT</sequence>
<evidence type="ECO:0000313" key="2">
    <source>
        <dbReference type="Proteomes" id="UP000321204"/>
    </source>
</evidence>
<dbReference type="EMBL" id="CP042433">
    <property type="protein sequence ID" value="QEC57580.1"/>
    <property type="molecule type" value="Genomic_DNA"/>
</dbReference>
<dbReference type="OrthoDB" id="2019315at2"/>
<protein>
    <submittedName>
        <fullName evidence="1">Uncharacterized protein</fullName>
    </submittedName>
</protein>
<dbReference type="Proteomes" id="UP000321204">
    <property type="component" value="Chromosome"/>
</dbReference>
<organism evidence="1 2">
    <name type="scientific">Flavisolibacter ginsenosidimutans</name>
    <dbReference type="NCBI Taxonomy" id="661481"/>
    <lineage>
        <taxon>Bacteria</taxon>
        <taxon>Pseudomonadati</taxon>
        <taxon>Bacteroidota</taxon>
        <taxon>Chitinophagia</taxon>
        <taxon>Chitinophagales</taxon>
        <taxon>Chitinophagaceae</taxon>
        <taxon>Flavisolibacter</taxon>
    </lineage>
</organism>
<dbReference type="AlphaFoldDB" id="A0A5B8UNB9"/>
<keyword evidence="2" id="KW-1185">Reference proteome</keyword>
<evidence type="ECO:0000313" key="1">
    <source>
        <dbReference type="EMBL" id="QEC57580.1"/>
    </source>
</evidence>
<accession>A0A5B8UNB9</accession>
<name>A0A5B8UNB9_9BACT</name>
<reference evidence="1 2" key="1">
    <citation type="journal article" date="2015" name="Int. J. Syst. Evol. Microbiol.">
        <title>Flavisolibacter ginsenosidimutans sp. nov., with ginsenoside-converting activity isolated from soil used for cultivating ginseng.</title>
        <authorList>
            <person name="Zhao Y."/>
            <person name="Liu Q."/>
            <person name="Kang M.S."/>
            <person name="Jin F."/>
            <person name="Yu H."/>
            <person name="Im W.T."/>
        </authorList>
    </citation>
    <scope>NUCLEOTIDE SEQUENCE [LARGE SCALE GENOMIC DNA]</scope>
    <source>
        <strain evidence="1 2">Gsoil 636</strain>
    </source>
</reference>